<accession>A0A0D9P3M7</accession>
<dbReference type="Proteomes" id="UP000054544">
    <property type="component" value="Unassembled WGS sequence"/>
</dbReference>
<feature type="signal peptide" evidence="13">
    <location>
        <begin position="1"/>
        <end position="22"/>
    </location>
</feature>
<dbReference type="PANTHER" id="PTHR12145">
    <property type="entry name" value="MANNAN ENDO-1,6-ALPHA-MANNOSIDASE DCW1"/>
    <property type="match status" value="1"/>
</dbReference>
<evidence type="ECO:0000256" key="3">
    <source>
        <dbReference type="ARBA" id="ARBA00009699"/>
    </source>
</evidence>
<comment type="subcellular location">
    <subcellularLocation>
        <location evidence="2">Endomembrane system</location>
    </subcellularLocation>
</comment>
<dbReference type="InterPro" id="IPR014480">
    <property type="entry name" value="Mannan-1_6-alpha_mannosidase"/>
</dbReference>
<dbReference type="SUPFAM" id="SSF48208">
    <property type="entry name" value="Six-hairpin glycosidases"/>
    <property type="match status" value="1"/>
</dbReference>
<evidence type="ECO:0000256" key="7">
    <source>
        <dbReference type="ARBA" id="ARBA00023136"/>
    </source>
</evidence>
<evidence type="ECO:0000313" key="14">
    <source>
        <dbReference type="EMBL" id="KJK80718.1"/>
    </source>
</evidence>
<protein>
    <recommendedName>
        <fullName evidence="4 10">Mannan endo-1,6-alpha-mannosidase</fullName>
        <ecNumber evidence="4 10">3.2.1.101</ecNumber>
    </recommendedName>
</protein>
<dbReference type="Pfam" id="PF03663">
    <property type="entry name" value="Glyco_hydro_76"/>
    <property type="match status" value="1"/>
</dbReference>
<evidence type="ECO:0000313" key="15">
    <source>
        <dbReference type="Proteomes" id="UP000054544"/>
    </source>
</evidence>
<dbReference type="InterPro" id="IPR005198">
    <property type="entry name" value="Glyco_hydro_76"/>
</dbReference>
<keyword evidence="8" id="KW-0325">Glycoprotein</keyword>
<evidence type="ECO:0000256" key="11">
    <source>
        <dbReference type="SAM" id="MobiDB-lite"/>
    </source>
</evidence>
<dbReference type="AlphaFoldDB" id="A0A0D9P3M7"/>
<gene>
    <name evidence="14" type="ORF">H634G_03867</name>
</gene>
<dbReference type="EMBL" id="KE384728">
    <property type="protein sequence ID" value="KJK80718.1"/>
    <property type="molecule type" value="Genomic_DNA"/>
</dbReference>
<organism evidence="14 15">
    <name type="scientific">Metarhizium anisopliae BRIP 53293</name>
    <dbReference type="NCBI Taxonomy" id="1291518"/>
    <lineage>
        <taxon>Eukaryota</taxon>
        <taxon>Fungi</taxon>
        <taxon>Dikarya</taxon>
        <taxon>Ascomycota</taxon>
        <taxon>Pezizomycotina</taxon>
        <taxon>Sordariomycetes</taxon>
        <taxon>Hypocreomycetidae</taxon>
        <taxon>Hypocreales</taxon>
        <taxon>Clavicipitaceae</taxon>
        <taxon>Metarhizium</taxon>
    </lineage>
</organism>
<evidence type="ECO:0000256" key="5">
    <source>
        <dbReference type="ARBA" id="ARBA00022729"/>
    </source>
</evidence>
<dbReference type="InterPro" id="IPR008928">
    <property type="entry name" value="6-hairpin_glycosidase_sf"/>
</dbReference>
<evidence type="ECO:0000256" key="10">
    <source>
        <dbReference type="PIRNR" id="PIRNR016302"/>
    </source>
</evidence>
<keyword evidence="12" id="KW-1133">Transmembrane helix</keyword>
<dbReference type="GO" id="GO:0008496">
    <property type="term" value="F:mannan endo-1,6-alpha-mannosidase activity"/>
    <property type="evidence" value="ECO:0007669"/>
    <property type="project" value="UniProtKB-UniRule"/>
</dbReference>
<evidence type="ECO:0000256" key="4">
    <source>
        <dbReference type="ARBA" id="ARBA00012350"/>
    </source>
</evidence>
<evidence type="ECO:0000256" key="1">
    <source>
        <dbReference type="ARBA" id="ARBA00001452"/>
    </source>
</evidence>
<reference evidence="15" key="1">
    <citation type="journal article" date="2014" name="BMC Genomics">
        <title>The genome sequence of the biocontrol fungus Metarhizium anisopliae and comparative genomics of Metarhizium species.</title>
        <authorList>
            <person name="Pattemore J.A."/>
            <person name="Hane J.K."/>
            <person name="Williams A.H."/>
            <person name="Wilson B.A."/>
            <person name="Stodart B.J."/>
            <person name="Ash G.J."/>
        </authorList>
    </citation>
    <scope>NUCLEOTIDE SEQUENCE [LARGE SCALE GENOMIC DNA]</scope>
    <source>
        <strain evidence="15">BRIP 53293</strain>
    </source>
</reference>
<dbReference type="GO" id="GO:0012505">
    <property type="term" value="C:endomembrane system"/>
    <property type="evidence" value="ECO:0007669"/>
    <property type="project" value="UniProtKB-SubCell"/>
</dbReference>
<dbReference type="STRING" id="1291518.A0A0D9P3M7"/>
<feature type="transmembrane region" description="Helical" evidence="12">
    <location>
        <begin position="438"/>
        <end position="460"/>
    </location>
</feature>
<name>A0A0D9P3M7_METAN</name>
<keyword evidence="6 10" id="KW-0378">Hydrolase</keyword>
<keyword evidence="15" id="KW-1185">Reference proteome</keyword>
<keyword evidence="12" id="KW-0812">Transmembrane</keyword>
<dbReference type="GO" id="GO:0009272">
    <property type="term" value="P:fungal-type cell wall biogenesis"/>
    <property type="evidence" value="ECO:0007669"/>
    <property type="project" value="TreeGrafter"/>
</dbReference>
<evidence type="ECO:0000256" key="8">
    <source>
        <dbReference type="ARBA" id="ARBA00023180"/>
    </source>
</evidence>
<keyword evidence="5 13" id="KW-0732">Signal</keyword>
<keyword evidence="7 12" id="KW-0472">Membrane</keyword>
<dbReference type="FunFam" id="1.50.10.20:FF:000006">
    <property type="entry name" value="Mannan endo-1,6-alpha-mannosidase"/>
    <property type="match status" value="1"/>
</dbReference>
<dbReference type="GO" id="GO:0016052">
    <property type="term" value="P:carbohydrate catabolic process"/>
    <property type="evidence" value="ECO:0007669"/>
    <property type="project" value="InterPro"/>
</dbReference>
<dbReference type="Gene3D" id="1.50.10.20">
    <property type="match status" value="1"/>
</dbReference>
<evidence type="ECO:0000256" key="6">
    <source>
        <dbReference type="ARBA" id="ARBA00022801"/>
    </source>
</evidence>
<feature type="compositionally biased region" description="Polar residues" evidence="11">
    <location>
        <begin position="402"/>
        <end position="418"/>
    </location>
</feature>
<comment type="similarity">
    <text evidence="3 10">Belongs to the glycosyl hydrolase 76 family.</text>
</comment>
<evidence type="ECO:0000256" key="2">
    <source>
        <dbReference type="ARBA" id="ARBA00004308"/>
    </source>
</evidence>
<evidence type="ECO:0000256" key="12">
    <source>
        <dbReference type="SAM" id="Phobius"/>
    </source>
</evidence>
<dbReference type="PIRSF" id="PIRSF016302">
    <property type="entry name" value="Man_a_manosd"/>
    <property type="match status" value="1"/>
</dbReference>
<sequence length="463" mass="50568">MRGFVSAAALSLVLVGTPVVNGLDVQIQDEASIKSTAGTIAYGLMKYYTGNNTGDTPGNLPDPYYWWEAGAMFGTIIDYWHLTGDSSYNDATMQALLHQAGDTKDFMPKNQTRTEGNDDQGFWAMAAMSAAENKFPDPPSDQAQWLALAQAVFNQYVLRWDPADCKGGMRWQIFQFNNGWNYKNSISNGCFFNIASRLHRYTGNSTYGEWATKIFEWQQSINLITSDYGVHDGISIDPDGTCSRIDMLEWSYNAGIFLHGAAAMYNATSDDKWKKAVDGILKHASEKFFKDGVVYEQFCEFNKVCNNDQQSFKGYLLRWLAATSQLVPYTYDTIKPLLEKAGTVAASTCTGSTAPPNFKGQPGTACGFSWIPQGRFDGMVGVGEQMNALDAVMYNLVRKSTPPVTQNNGGTSKGNPSAGSGGTEDPTVLKPLTTADKAGAGVITMLFIVGALGGTAFMLLEFR</sequence>
<dbReference type="EC" id="3.2.1.101" evidence="4 10"/>
<feature type="region of interest" description="Disordered" evidence="11">
    <location>
        <begin position="401"/>
        <end position="430"/>
    </location>
</feature>
<evidence type="ECO:0000256" key="13">
    <source>
        <dbReference type="SAM" id="SignalP"/>
    </source>
</evidence>
<evidence type="ECO:0000256" key="9">
    <source>
        <dbReference type="ARBA" id="ARBA00023295"/>
    </source>
</evidence>
<dbReference type="PANTHER" id="PTHR12145:SF41">
    <property type="entry name" value="MANNAN ENDO-1,6-ALPHA-MANNOSIDASE"/>
    <property type="match status" value="1"/>
</dbReference>
<keyword evidence="9 10" id="KW-0326">Glycosidase</keyword>
<dbReference type="OrthoDB" id="4187847at2759"/>
<comment type="catalytic activity">
    <reaction evidence="1 10">
        <text>Random hydrolysis of (1-&gt;6)-alpha-D-mannosidic linkages in unbranched (1-&gt;6)-mannans.</text>
        <dbReference type="EC" id="3.2.1.101"/>
    </reaction>
</comment>
<proteinExistence type="inferred from homology"/>
<feature type="chain" id="PRO_5002341779" description="Mannan endo-1,6-alpha-mannosidase" evidence="13">
    <location>
        <begin position="23"/>
        <end position="463"/>
    </location>
</feature>